<feature type="compositionally biased region" description="Polar residues" evidence="1">
    <location>
        <begin position="582"/>
        <end position="599"/>
    </location>
</feature>
<dbReference type="InterPro" id="IPR021109">
    <property type="entry name" value="Peptidase_aspartic_dom_sf"/>
</dbReference>
<dbReference type="Gene3D" id="2.40.70.10">
    <property type="entry name" value="Acid Proteases"/>
    <property type="match status" value="2"/>
</dbReference>
<keyword evidence="3" id="KW-0732">Signal</keyword>
<evidence type="ECO:0000256" key="2">
    <source>
        <dbReference type="SAM" id="Phobius"/>
    </source>
</evidence>
<comment type="caution">
    <text evidence="5">The sequence shown here is derived from an EMBL/GenBank/DDBJ whole genome shotgun (WGS) entry which is preliminary data.</text>
</comment>
<evidence type="ECO:0000259" key="4">
    <source>
        <dbReference type="PROSITE" id="PS51767"/>
    </source>
</evidence>
<evidence type="ECO:0000256" key="1">
    <source>
        <dbReference type="SAM" id="MobiDB-lite"/>
    </source>
</evidence>
<protein>
    <recommendedName>
        <fullName evidence="4">Peptidase A1 domain-containing protein</fullName>
    </recommendedName>
</protein>
<proteinExistence type="predicted"/>
<organism evidence="5 6">
    <name type="scientific">Lithohypha guttulata</name>
    <dbReference type="NCBI Taxonomy" id="1690604"/>
    <lineage>
        <taxon>Eukaryota</taxon>
        <taxon>Fungi</taxon>
        <taxon>Dikarya</taxon>
        <taxon>Ascomycota</taxon>
        <taxon>Pezizomycotina</taxon>
        <taxon>Eurotiomycetes</taxon>
        <taxon>Chaetothyriomycetidae</taxon>
        <taxon>Chaetothyriales</taxon>
        <taxon>Trichomeriaceae</taxon>
        <taxon>Lithohypha</taxon>
    </lineage>
</organism>
<feature type="signal peptide" evidence="3">
    <location>
        <begin position="1"/>
        <end position="22"/>
    </location>
</feature>
<sequence>MTFIQVFFTLYLFIVSLFFVRAENDTCSDGWMFIDIHYRAVDAKAETYSYGLFIGAGTSSQNQSLWPSIAYNETRLASNDFCGSNSVAHCHESKYTHGHFGPDASATWVSTPQYDSLDVEVEAESVNTTYGVDNLNIYTHYFDPSPASSFIVKNHSLTILSDYSLDRDVFYESGSLGLGSASTLLKQLVDIGRISRNVFSIYLGTAYPEAGGTQNGSIVLGGYDAGRLQGAVHKYPQAPNAGPRSSNFKIRVKQMSLSTGDGSSIGMVTDNGFDGHISTNQYAMEMPPYVIKHLADALQGVPAGTPENTLQLAQKFSGNLTVTLDDDYEIVFPSEWISNASEITPFSAATLDTNSSVSDGPFVFGTAFLHHLYMTVDYEDSSFYLADAKVYDNYVQPRSLCAGEAPVPLGRPKVNKFVQTGMVGAILGGLIGGVALAWLIFFVIRKRLQYRQSENAIHKMEGGSAAHKKSSLRKRSRFGFSQFGRKKESKDVTFSDVKRVSCDSDSSSAKDVKFTVTNEEKEPGTVGIEMSTLVSDSQKKTTHVTIKGPVSPLTPAMEQPVEHIRETTFEATLPEPSKFEETYQQSPLPSPFTAQTPRTGNPLLGDFRQQFSTYDDNDDSDLHTTQQKKIHRRSASERLRDSLRLTVNTNTSSSERSNIVGQPVPMARHKPAPLPLKVVGTTAKIGHSKAPMTPLSVRTDVDSNRKHGFLKKLFPPS</sequence>
<evidence type="ECO:0000256" key="3">
    <source>
        <dbReference type="SAM" id="SignalP"/>
    </source>
</evidence>
<reference evidence="5 6" key="1">
    <citation type="submission" date="2023-08" db="EMBL/GenBank/DDBJ databases">
        <title>Black Yeasts Isolated from many extreme environments.</title>
        <authorList>
            <person name="Coleine C."/>
            <person name="Stajich J.E."/>
            <person name="Selbmann L."/>
        </authorList>
    </citation>
    <scope>NUCLEOTIDE SEQUENCE [LARGE SCALE GENOMIC DNA]</scope>
    <source>
        <strain evidence="5 6">CCFEE 5910</strain>
    </source>
</reference>
<dbReference type="AlphaFoldDB" id="A0AAN7T2V6"/>
<evidence type="ECO:0000313" key="5">
    <source>
        <dbReference type="EMBL" id="KAK5088325.1"/>
    </source>
</evidence>
<keyword evidence="2" id="KW-1133">Transmembrane helix</keyword>
<evidence type="ECO:0000313" key="6">
    <source>
        <dbReference type="Proteomes" id="UP001309876"/>
    </source>
</evidence>
<feature type="transmembrane region" description="Helical" evidence="2">
    <location>
        <begin position="421"/>
        <end position="444"/>
    </location>
</feature>
<dbReference type="InterPro" id="IPR033121">
    <property type="entry name" value="PEPTIDASE_A1"/>
</dbReference>
<dbReference type="PROSITE" id="PS51767">
    <property type="entry name" value="PEPTIDASE_A1"/>
    <property type="match status" value="1"/>
</dbReference>
<gene>
    <name evidence="5" type="ORF">LTR05_002542</name>
</gene>
<accession>A0AAN7T2V6</accession>
<feature type="region of interest" description="Disordered" evidence="1">
    <location>
        <begin position="579"/>
        <end position="640"/>
    </location>
</feature>
<dbReference type="EMBL" id="JAVRRJ010000002">
    <property type="protein sequence ID" value="KAK5088325.1"/>
    <property type="molecule type" value="Genomic_DNA"/>
</dbReference>
<dbReference type="SUPFAM" id="SSF50630">
    <property type="entry name" value="Acid proteases"/>
    <property type="match status" value="1"/>
</dbReference>
<keyword evidence="6" id="KW-1185">Reference proteome</keyword>
<dbReference type="Proteomes" id="UP001309876">
    <property type="component" value="Unassembled WGS sequence"/>
</dbReference>
<dbReference type="Pfam" id="PF00026">
    <property type="entry name" value="Asp"/>
    <property type="match status" value="1"/>
</dbReference>
<keyword evidence="2" id="KW-0472">Membrane</keyword>
<name>A0AAN7T2V6_9EURO</name>
<feature type="domain" description="Peptidase A1" evidence="4">
    <location>
        <begin position="50"/>
        <end position="386"/>
    </location>
</feature>
<feature type="chain" id="PRO_5042923201" description="Peptidase A1 domain-containing protein" evidence="3">
    <location>
        <begin position="23"/>
        <end position="717"/>
    </location>
</feature>
<keyword evidence="2" id="KW-0812">Transmembrane</keyword>